<accession>A0ABP0T243</accession>
<dbReference type="EMBL" id="CAXAMN010029083">
    <property type="protein sequence ID" value="CAK9118698.1"/>
    <property type="molecule type" value="Genomic_DNA"/>
</dbReference>
<evidence type="ECO:0000313" key="6">
    <source>
        <dbReference type="EMBL" id="CAK9118698.1"/>
    </source>
</evidence>
<comment type="caution">
    <text evidence="6">The sequence shown here is derived from an EMBL/GenBank/DDBJ whole genome shotgun (WGS) entry which is preliminary data.</text>
</comment>
<organism evidence="6 7">
    <name type="scientific">Durusdinium trenchii</name>
    <dbReference type="NCBI Taxonomy" id="1381693"/>
    <lineage>
        <taxon>Eukaryota</taxon>
        <taxon>Sar</taxon>
        <taxon>Alveolata</taxon>
        <taxon>Dinophyceae</taxon>
        <taxon>Suessiales</taxon>
        <taxon>Symbiodiniaceae</taxon>
        <taxon>Durusdinium</taxon>
    </lineage>
</organism>
<evidence type="ECO:0000256" key="3">
    <source>
        <dbReference type="SAM" id="MobiDB-lite"/>
    </source>
</evidence>
<dbReference type="InterPro" id="IPR003609">
    <property type="entry name" value="Pan_app"/>
</dbReference>
<dbReference type="InterPro" id="IPR044862">
    <property type="entry name" value="Pro_4_hyd_alph_FE2OG_OXY"/>
</dbReference>
<dbReference type="Pfam" id="PF13640">
    <property type="entry name" value="2OG-FeII_Oxy_3"/>
    <property type="match status" value="1"/>
</dbReference>
<dbReference type="InterPro" id="IPR005123">
    <property type="entry name" value="Oxoglu/Fe-dep_dioxygenase_dom"/>
</dbReference>
<evidence type="ECO:0000313" key="7">
    <source>
        <dbReference type="Proteomes" id="UP001642484"/>
    </source>
</evidence>
<evidence type="ECO:0000256" key="1">
    <source>
        <dbReference type="ARBA" id="ARBA00022737"/>
    </source>
</evidence>
<keyword evidence="4" id="KW-0812">Transmembrane</keyword>
<dbReference type="InterPro" id="IPR027450">
    <property type="entry name" value="AlkB-like"/>
</dbReference>
<evidence type="ECO:0000256" key="4">
    <source>
        <dbReference type="SAM" id="Phobius"/>
    </source>
</evidence>
<dbReference type="PROSITE" id="PS51471">
    <property type="entry name" value="FE2OG_OXY"/>
    <property type="match status" value="2"/>
</dbReference>
<dbReference type="InterPro" id="IPR037151">
    <property type="entry name" value="AlkB-like_sf"/>
</dbReference>
<dbReference type="Gene3D" id="2.60.120.590">
    <property type="entry name" value="Alpha-ketoglutarate-dependent dioxygenase AlkB-like"/>
    <property type="match status" value="1"/>
</dbReference>
<keyword evidence="1" id="KW-0677">Repeat</keyword>
<dbReference type="PANTHER" id="PTHR21052">
    <property type="entry name" value="SPERMATOGENESIS ASSOCIATED 11-RELATED"/>
    <property type="match status" value="1"/>
</dbReference>
<dbReference type="InterPro" id="IPR000177">
    <property type="entry name" value="Apple"/>
</dbReference>
<keyword evidence="4" id="KW-0472">Membrane</keyword>
<dbReference type="InterPro" id="IPR032870">
    <property type="entry name" value="ALKBH7-like"/>
</dbReference>
<dbReference type="InterPro" id="IPR005824">
    <property type="entry name" value="KOW"/>
</dbReference>
<dbReference type="SMART" id="SM00223">
    <property type="entry name" value="APPLE"/>
    <property type="match status" value="2"/>
</dbReference>
<evidence type="ECO:0000259" key="5">
    <source>
        <dbReference type="PROSITE" id="PS51471"/>
    </source>
</evidence>
<reference evidence="6 7" key="1">
    <citation type="submission" date="2024-02" db="EMBL/GenBank/DDBJ databases">
        <authorList>
            <person name="Chen Y."/>
            <person name="Shah S."/>
            <person name="Dougan E. K."/>
            <person name="Thang M."/>
            <person name="Chan C."/>
        </authorList>
    </citation>
    <scope>NUCLEOTIDE SEQUENCE [LARGE SCALE GENOMIC DNA]</scope>
</reference>
<feature type="domain" description="Fe2OG dioxygenase" evidence="5">
    <location>
        <begin position="1372"/>
        <end position="1479"/>
    </location>
</feature>
<dbReference type="Pfam" id="PF00024">
    <property type="entry name" value="PAN_1"/>
    <property type="match status" value="1"/>
</dbReference>
<keyword evidence="7" id="KW-1185">Reference proteome</keyword>
<feature type="compositionally biased region" description="Low complexity" evidence="3">
    <location>
        <begin position="740"/>
        <end position="765"/>
    </location>
</feature>
<name>A0ABP0T243_9DINO</name>
<dbReference type="PANTHER" id="PTHR21052:SF0">
    <property type="entry name" value="ALPHA-KETOGLUTARATE-DEPENDENT DIOXYGENASE ALKB HOMOLOG 7, MITOCHONDRIAL"/>
    <property type="match status" value="1"/>
</dbReference>
<dbReference type="Pfam" id="PF13532">
    <property type="entry name" value="2OG-FeII_Oxy_2"/>
    <property type="match status" value="1"/>
</dbReference>
<keyword evidence="2" id="KW-1015">Disulfide bond</keyword>
<dbReference type="Gene3D" id="3.50.4.10">
    <property type="entry name" value="Hepatocyte Growth Factor"/>
    <property type="match status" value="2"/>
</dbReference>
<keyword evidence="4" id="KW-1133">Transmembrane helix</keyword>
<protein>
    <recommendedName>
        <fullName evidence="5">Fe2OG dioxygenase domain-containing protein</fullName>
    </recommendedName>
</protein>
<dbReference type="SUPFAM" id="SSF51197">
    <property type="entry name" value="Clavaminate synthase-like"/>
    <property type="match status" value="1"/>
</dbReference>
<feature type="domain" description="Fe2OG dioxygenase" evidence="5">
    <location>
        <begin position="1056"/>
        <end position="1157"/>
    </location>
</feature>
<dbReference type="Proteomes" id="UP001642484">
    <property type="component" value="Unassembled WGS sequence"/>
</dbReference>
<proteinExistence type="predicted"/>
<evidence type="ECO:0000256" key="2">
    <source>
        <dbReference type="ARBA" id="ARBA00023157"/>
    </source>
</evidence>
<feature type="region of interest" description="Disordered" evidence="3">
    <location>
        <begin position="731"/>
        <end position="765"/>
    </location>
</feature>
<dbReference type="SMART" id="SM00739">
    <property type="entry name" value="KOW"/>
    <property type="match status" value="2"/>
</dbReference>
<feature type="transmembrane region" description="Helical" evidence="4">
    <location>
        <begin position="24"/>
        <end position="46"/>
    </location>
</feature>
<gene>
    <name evidence="6" type="ORF">CCMP2556_LOCUS55715</name>
</gene>
<dbReference type="Gene3D" id="2.60.120.620">
    <property type="entry name" value="q2cbj1_9rhob like domain"/>
    <property type="match status" value="1"/>
</dbReference>
<sequence>MADAEGTLPGAAAPRPAWGFRGPASAAVFACVCLGTLLLLGGALFFGATHRSASDPEELDLRHWRPTSTEHRGQQPSLLFKQVLEGADLAVELEGFTAKEVNLSKLEDQRIHLHTASREALLNFTFRANDRPTTLKRFYFTLFVSPLRAVRVWNFSRFCWDLASDVEHLSQSEGREVLLRNVGLSQGGEDRRKRAVSFEFQATSNFMVSITQGDEDDRGMEMFFSGQQVVSEVCEVSGHLKDGMTVEIIQGEFKGYRGRVRLGDGRFQVQLANGTKLQVGELQCRILEEDLHVLESEWKAEHLQHRCEGLVDAERTCSQDGCTVLLAPEVLSCEGYCQAHGIHCNQAWRSHGDSCHGATPATCAGEMRMRGDRLLCRCQALGLSRLGQEVPLNAHVLVDRHTGVVTKGPDHDGHVRVKMPKLLTLDRPFFRPWDADAAAQPRPWHGSCDELRQGDPVQLTEGHFRGHRGAVERCDPVSKQYTVILDQWLHVSAYNLVVLHCSALQPLGQNCSEDQCQIRPHSHRESCEQFCHAAEMRCFRAWRGQKGRCDMDQPLPCSAGAGTEKVCECAPDVYAGGNCFRHDLSYEPLNMPGQLRSHERSAKACAERCASVLGCAHFSYWSDGGCHLQDRHARLLGRPGVVVGPGDCLAAAARERPAEIGETDLCQAGVSYRPLDMDGQHRSHEPDLQHCAERCAAVAGCAHFSYWSDGGCHLQDSDAKEQSTLGAIAGHPKCQTDSGSSSATVRGVATTTTAPEEPGARASATARAAPSRAACAGLVDVVQYCSASKGCKDSDSVQMSQRRTATVRRMAQRSCFDYCEQLSSSCSRAFIGGCHGEEVDCDEITGSDAMTCHCHGGRADLRRSEAQELHQSQEEVQTWQFHCHEGSPKTWDMEKRWWCCRELEIGCGARSCWQAQHEGDWSMENRMWCCRAQQVGCDHEEVHHFDCSNGLRNWRNGWSPLKKKYCCKRETLGVGSGGVESIAIDAPRLRRDGGTGTESPAARRAVWPRRPTGRGRAGFARANWRSVPRRTSSRDEQSLELSWPWPYLAGRPESSDFFDDFGSLWPETTVTVGWFPGAGLPVHTDNSQDYLSQRHVTVVVWLNEVDVDFQGGHFFFGSEPAIRPQQGSAAIFAADVPHGLQPVTQGLRISLNVWFSREPNASEDTRLLQRPFSWGTTAQRLWGLGPQEAWPPGDGHGKLLRHSLSSVKAPARGHRLGHRGVDGKKTPGRQLLRSLCRGPCPSSPKDVQRGGLMVAAFLRLFGRRGQRCCGSCLCRLVRRRERLVAKRLGLWHDQGLLSMPRFSPASCGCGSLERPLPGLLLKRQVVKKQEEVIRRSQRLLRRQNQAMRFGQLPHWAQRLARRCAPTPAFRVPYDQLIVNAYDPGEGILPHIDLLKFDRHVLGLSLCSEATMIFRQIRPSALPVKSGQECCLEQDTDRTVQVQLRPGDVYALRGAARYQWTHEISPVTQRRISLTFRRLLESSWQGDGGDVSV</sequence>